<name>A0A7S6ZUC6_9GAMM</name>
<dbReference type="Gene3D" id="2.40.30.170">
    <property type="match status" value="1"/>
</dbReference>
<evidence type="ECO:0000256" key="3">
    <source>
        <dbReference type="SAM" id="MobiDB-lite"/>
    </source>
</evidence>
<feature type="domain" description="CusB-like barrel-sandwich hybrid" evidence="4">
    <location>
        <begin position="128"/>
        <end position="252"/>
    </location>
</feature>
<dbReference type="NCBIfam" id="TIGR01730">
    <property type="entry name" value="RND_mfp"/>
    <property type="match status" value="1"/>
</dbReference>
<organism evidence="7 8">
    <name type="scientific">Novilysobacter avium</name>
    <dbReference type="NCBI Taxonomy" id="2781023"/>
    <lineage>
        <taxon>Bacteria</taxon>
        <taxon>Pseudomonadati</taxon>
        <taxon>Pseudomonadota</taxon>
        <taxon>Gammaproteobacteria</taxon>
        <taxon>Lysobacterales</taxon>
        <taxon>Lysobacteraceae</taxon>
        <taxon>Novilysobacter</taxon>
    </lineage>
</organism>
<feature type="domain" description="CzcB-like C-terminal circularly permuted SH3-like" evidence="6">
    <location>
        <begin position="340"/>
        <end position="400"/>
    </location>
</feature>
<comment type="similarity">
    <text evidence="1">Belongs to the membrane fusion protein (MFP) (TC 8.A.1) family.</text>
</comment>
<dbReference type="Proteomes" id="UP000593932">
    <property type="component" value="Chromosome"/>
</dbReference>
<dbReference type="PANTHER" id="PTHR30097:SF15">
    <property type="entry name" value="CATION EFFLUX SYSTEM PROTEIN CUSB"/>
    <property type="match status" value="1"/>
</dbReference>
<dbReference type="InterPro" id="IPR006143">
    <property type="entry name" value="RND_pump_MFP"/>
</dbReference>
<keyword evidence="2" id="KW-0813">Transport</keyword>
<gene>
    <name evidence="7" type="ORF">INQ42_07715</name>
</gene>
<dbReference type="InterPro" id="IPR058792">
    <property type="entry name" value="Beta-barrel_RND_2"/>
</dbReference>
<dbReference type="Pfam" id="PF25975">
    <property type="entry name" value="CzcB_C"/>
    <property type="match status" value="1"/>
</dbReference>
<accession>A0A7S6ZUC6</accession>
<evidence type="ECO:0000313" key="7">
    <source>
        <dbReference type="EMBL" id="QOW21179.1"/>
    </source>
</evidence>
<protein>
    <submittedName>
        <fullName evidence="7">Efflux RND transporter periplasmic adaptor subunit</fullName>
    </submittedName>
</protein>
<feature type="compositionally biased region" description="Basic and acidic residues" evidence="3">
    <location>
        <begin position="423"/>
        <end position="439"/>
    </location>
</feature>
<evidence type="ECO:0000256" key="2">
    <source>
        <dbReference type="ARBA" id="ARBA00022448"/>
    </source>
</evidence>
<dbReference type="EMBL" id="CP063657">
    <property type="protein sequence ID" value="QOW21179.1"/>
    <property type="molecule type" value="Genomic_DNA"/>
</dbReference>
<dbReference type="InterPro" id="IPR058790">
    <property type="entry name" value="BSH_CusB"/>
</dbReference>
<feature type="compositionally biased region" description="Basic and acidic residues" evidence="3">
    <location>
        <begin position="457"/>
        <end position="467"/>
    </location>
</feature>
<evidence type="ECO:0000259" key="5">
    <source>
        <dbReference type="Pfam" id="PF25954"/>
    </source>
</evidence>
<dbReference type="RefSeq" id="WP_194033766.1">
    <property type="nucleotide sequence ID" value="NZ_CP063657.1"/>
</dbReference>
<feature type="domain" description="CusB-like beta-barrel" evidence="5">
    <location>
        <begin position="257"/>
        <end position="334"/>
    </location>
</feature>
<dbReference type="SUPFAM" id="SSF111369">
    <property type="entry name" value="HlyD-like secretion proteins"/>
    <property type="match status" value="1"/>
</dbReference>
<proteinExistence type="inferred from homology"/>
<dbReference type="InterPro" id="IPR051909">
    <property type="entry name" value="MFP_Cation_Efflux"/>
</dbReference>
<keyword evidence="8" id="KW-1185">Reference proteome</keyword>
<evidence type="ECO:0000313" key="8">
    <source>
        <dbReference type="Proteomes" id="UP000593932"/>
    </source>
</evidence>
<dbReference type="Pfam" id="PF25919">
    <property type="entry name" value="BSH_CusB"/>
    <property type="match status" value="1"/>
</dbReference>
<feature type="region of interest" description="Disordered" evidence="3">
    <location>
        <begin position="411"/>
        <end position="467"/>
    </location>
</feature>
<sequence>MKASHWFIGLAVVVVALAAGWWGGRYFQPQSPSQDAANGAEQPRKILYYRNPMGLPDTSPVPKKDSMGMDYLPVYEGGEAPAAPGTVVLSPEKIQKLGVRTEAVRLHALSPGVRASATVQVDETRQYVIAPKFEGWVEQLYANQTGMTVRRGQPLLSVYSPELLAAQNEYRVADDAARKLAAGDSASAATMIRLRDGARQRLKNWGISDPHLATGRGKAGSLVIHAPANAVLVEKPIVQGDRFAAGDTILRLADLSTVWLIADVPATSTGLVSVGQQAHFTSSSMPGRSFEGRVGFIQPIIDASTRTLAVRVELPNPDGILRPGLFGDVTLSRENANEALTVARSAVLDSGVRQLVLVQVAEGRFEPRTVVLGERAGDRVEVLEGLRDGERVVVSANFLIDAESNLQSALQAMTDSPDTTPPGDHDHATPPAAEPDHSGHPGMTKSDPMPEPTTDPHSSHDSHGTEH</sequence>
<evidence type="ECO:0000259" key="4">
    <source>
        <dbReference type="Pfam" id="PF25919"/>
    </source>
</evidence>
<dbReference type="Pfam" id="PF25954">
    <property type="entry name" value="Beta-barrel_RND_2"/>
    <property type="match status" value="1"/>
</dbReference>
<dbReference type="PANTHER" id="PTHR30097">
    <property type="entry name" value="CATION EFFLUX SYSTEM PROTEIN CUSB"/>
    <property type="match status" value="1"/>
</dbReference>
<evidence type="ECO:0000259" key="6">
    <source>
        <dbReference type="Pfam" id="PF25975"/>
    </source>
</evidence>
<dbReference type="InterPro" id="IPR058649">
    <property type="entry name" value="CzcB_C"/>
</dbReference>
<reference evidence="7 8" key="1">
    <citation type="submission" date="2020-10" db="EMBL/GenBank/DDBJ databases">
        <title>complete genome sequencing of Lysobacter sp. H23M41.</title>
        <authorList>
            <person name="Bae J.-W."/>
            <person name="Lee S.-Y."/>
        </authorList>
    </citation>
    <scope>NUCLEOTIDE SEQUENCE [LARGE SCALE GENOMIC DNA]</scope>
    <source>
        <strain evidence="7 8">H23M41</strain>
    </source>
</reference>
<evidence type="ECO:0000256" key="1">
    <source>
        <dbReference type="ARBA" id="ARBA00009477"/>
    </source>
</evidence>
<dbReference type="Gene3D" id="2.40.420.20">
    <property type="match status" value="1"/>
</dbReference>